<dbReference type="GO" id="GO:0035591">
    <property type="term" value="F:signaling adaptor activity"/>
    <property type="evidence" value="ECO:0007669"/>
    <property type="project" value="TreeGrafter"/>
</dbReference>
<accession>G0IY86</accession>
<keyword evidence="2" id="KW-0677">Repeat</keyword>
<name>G0IY86_CYCMS</name>
<keyword evidence="1" id="KW-0433">Leucine-rich repeat</keyword>
<dbReference type="eggNOG" id="COG4886">
    <property type="taxonomic scope" value="Bacteria"/>
</dbReference>
<dbReference type="PANTHER" id="PTHR47566:SF1">
    <property type="entry name" value="PROTEIN NUD1"/>
    <property type="match status" value="1"/>
</dbReference>
<sequence>MKKQTISTYSQLLFGLFGIISACSEEGLISPMPPSQKHITEIPDQNFEEKLIELGIDSDGLINQMLITEDAKNVKTLVLTSDLGTPEKEKIANLSGIGAFEDLVYLSAGNNLLTEINLAANQKLTSLHLEANYLQTLDISQNKGLEDINLILNNLTEINGLNHTKQLKTLNLSWNLLESLSVNLPALEGLNVENNKLKLLNVQGCTSLETLIAKLNELETIDLRTNTNLKYVTLSANQLKEIDLTSNNTLEKLWISSNSLNRLDVSNLIGLNLLDISKNQNLSCIKVGQNQNILTINSQAHQELRTSPCDGYQ</sequence>
<evidence type="ECO:0000313" key="4">
    <source>
        <dbReference type="Proteomes" id="UP000001635"/>
    </source>
</evidence>
<dbReference type="InterPro" id="IPR052574">
    <property type="entry name" value="CDIRP"/>
</dbReference>
<dbReference type="PROSITE" id="PS51257">
    <property type="entry name" value="PROKAR_LIPOPROTEIN"/>
    <property type="match status" value="1"/>
</dbReference>
<dbReference type="PROSITE" id="PS51450">
    <property type="entry name" value="LRR"/>
    <property type="match status" value="1"/>
</dbReference>
<dbReference type="SUPFAM" id="SSF52058">
    <property type="entry name" value="L domain-like"/>
    <property type="match status" value="1"/>
</dbReference>
<evidence type="ECO:0000256" key="2">
    <source>
        <dbReference type="ARBA" id="ARBA00022737"/>
    </source>
</evidence>
<dbReference type="Gene3D" id="3.80.10.10">
    <property type="entry name" value="Ribonuclease Inhibitor"/>
    <property type="match status" value="1"/>
</dbReference>
<proteinExistence type="predicted"/>
<dbReference type="Proteomes" id="UP000001635">
    <property type="component" value="Chromosome"/>
</dbReference>
<dbReference type="AlphaFoldDB" id="G0IY86"/>
<gene>
    <name evidence="3" type="ordered locus">Cycma_1218</name>
</gene>
<dbReference type="PANTHER" id="PTHR47566">
    <property type="match status" value="1"/>
</dbReference>
<dbReference type="RefSeq" id="WP_014019287.1">
    <property type="nucleotide sequence ID" value="NC_015914.1"/>
</dbReference>
<organism evidence="3 4">
    <name type="scientific">Cyclobacterium marinum (strain ATCC 25205 / DSM 745 / LMG 13164 / NCIMB 1802)</name>
    <name type="common">Flectobacillus marinus</name>
    <dbReference type="NCBI Taxonomy" id="880070"/>
    <lineage>
        <taxon>Bacteria</taxon>
        <taxon>Pseudomonadati</taxon>
        <taxon>Bacteroidota</taxon>
        <taxon>Cytophagia</taxon>
        <taxon>Cytophagales</taxon>
        <taxon>Cyclobacteriaceae</taxon>
        <taxon>Cyclobacterium</taxon>
    </lineage>
</organism>
<dbReference type="InterPro" id="IPR032675">
    <property type="entry name" value="LRR_dom_sf"/>
</dbReference>
<evidence type="ECO:0000256" key="1">
    <source>
        <dbReference type="ARBA" id="ARBA00022614"/>
    </source>
</evidence>
<reference evidence="4" key="1">
    <citation type="submission" date="2011-07" db="EMBL/GenBank/DDBJ databases">
        <title>The complete genome of Cyclobacterium marinum DSM 745.</title>
        <authorList>
            <person name="Lucas S."/>
            <person name="Han J."/>
            <person name="Lapidus A."/>
            <person name="Bruce D."/>
            <person name="Goodwin L."/>
            <person name="Pitluck S."/>
            <person name="Peters L."/>
            <person name="Kyrpides N."/>
            <person name="Mavromatis K."/>
            <person name="Ivanova N."/>
            <person name="Ovchinnikova G."/>
            <person name="Chertkov O."/>
            <person name="Detter J.C."/>
            <person name="Tapia R."/>
            <person name="Han C."/>
            <person name="Land M."/>
            <person name="Hauser L."/>
            <person name="Markowitz V."/>
            <person name="Cheng J.-F."/>
            <person name="Hugenholtz P."/>
            <person name="Woyke T."/>
            <person name="Wu D."/>
            <person name="Tindall B."/>
            <person name="Schuetze A."/>
            <person name="Brambilla E."/>
            <person name="Klenk H.-P."/>
            <person name="Eisen J.A."/>
        </authorList>
    </citation>
    <scope>NUCLEOTIDE SEQUENCE [LARGE SCALE GENOMIC DNA]</scope>
    <source>
        <strain evidence="4">ATCC 25205 / DSM 745 / LMG 13164 / NCIMB 1802</strain>
    </source>
</reference>
<dbReference type="InterPro" id="IPR001611">
    <property type="entry name" value="Leu-rich_rpt"/>
</dbReference>
<dbReference type="KEGG" id="cmr:Cycma_1218"/>
<evidence type="ECO:0000313" key="3">
    <source>
        <dbReference type="EMBL" id="AEL24990.1"/>
    </source>
</evidence>
<protein>
    <submittedName>
        <fullName evidence="3">Leucine-rich repeat-containing protein</fullName>
    </submittedName>
</protein>
<dbReference type="HOGENOM" id="CLU_911560_0_0_10"/>
<dbReference type="STRING" id="880070.Cycma_1218"/>
<dbReference type="EMBL" id="CP002955">
    <property type="protein sequence ID" value="AEL24990.1"/>
    <property type="molecule type" value="Genomic_DNA"/>
</dbReference>
<keyword evidence="4" id="KW-1185">Reference proteome</keyword>
<dbReference type="OrthoDB" id="3179827at2"/>